<protein>
    <submittedName>
        <fullName evidence="2">Uncharacterized protein</fullName>
    </submittedName>
</protein>
<proteinExistence type="predicted"/>
<organism evidence="3">
    <name type="scientific">Volvox carteri f. nagariensis</name>
    <dbReference type="NCBI Taxonomy" id="3068"/>
    <lineage>
        <taxon>Eukaryota</taxon>
        <taxon>Viridiplantae</taxon>
        <taxon>Chlorophyta</taxon>
        <taxon>core chlorophytes</taxon>
        <taxon>Chlorophyceae</taxon>
        <taxon>CS clade</taxon>
        <taxon>Chlamydomonadales</taxon>
        <taxon>Volvocaceae</taxon>
        <taxon>Volvox</taxon>
    </lineage>
</organism>
<sequence length="482" mass="51066">MIMTLQLLIDGYRDCARAVLSHLTRRQALLASLTCKGACELILEMLEHRESPFRQAMVVACSQPGRLIEIDILNAVNPNRAVMWNAWPVEQPRCRKRRRRLLFTEGRTRNVLPKDPWMTGITTGPPAWETVRMAAGAAAAAVASAASSLLAASDAAADRRFTGDSGDGGDAARTNGDVPQWLRRRPVGPTLYACCYSAPGIVAFDATTLLPLGILITFDTNQFNLATPEGICASHDNVFVINSVDCTIARIGLQAWTRGSGGDAAATTTRRHARYGGELPYGRGVVLATITAGVGWIGWGMALAPDGGALYCAVDLPYEVSKRQYTQVPPPQTSGNILCVPLRCLGPAGQEDVRHISANRGPLDAGPVQLPAPDADVPIPPPPAPPPPQQHPALTAAVASDGVAYGPPGPAVAASPYNFVRGEPVLRRPSGLCFSPDGCSLWVTSYDGGVVELAGPARDLVLGTGARYRPGVHLLGVEEPFP</sequence>
<evidence type="ECO:0000313" key="2">
    <source>
        <dbReference type="EMBL" id="EFJ44311.1"/>
    </source>
</evidence>
<evidence type="ECO:0000256" key="1">
    <source>
        <dbReference type="SAM" id="MobiDB-lite"/>
    </source>
</evidence>
<dbReference type="RefSeq" id="XP_002954670.1">
    <property type="nucleotide sequence ID" value="XM_002954624.1"/>
</dbReference>
<dbReference type="GeneID" id="9626150"/>
<dbReference type="EMBL" id="GL378365">
    <property type="protein sequence ID" value="EFJ44311.1"/>
    <property type="molecule type" value="Genomic_DNA"/>
</dbReference>
<dbReference type="SUPFAM" id="SSF75011">
    <property type="entry name" value="3-carboxy-cis,cis-mucoante lactonizing enzyme"/>
    <property type="match status" value="1"/>
</dbReference>
<dbReference type="KEGG" id="vcn:VOLCADRAFT_95472"/>
<name>D8U7J8_VOLCA</name>
<dbReference type="Proteomes" id="UP000001058">
    <property type="component" value="Unassembled WGS sequence"/>
</dbReference>
<keyword evidence="3" id="KW-1185">Reference proteome</keyword>
<dbReference type="AlphaFoldDB" id="D8U7J8"/>
<reference evidence="2 3" key="1">
    <citation type="journal article" date="2010" name="Science">
        <title>Genomic analysis of organismal complexity in the multicellular green alga Volvox carteri.</title>
        <authorList>
            <person name="Prochnik S.E."/>
            <person name="Umen J."/>
            <person name="Nedelcu A.M."/>
            <person name="Hallmann A."/>
            <person name="Miller S.M."/>
            <person name="Nishii I."/>
            <person name="Ferris P."/>
            <person name="Kuo A."/>
            <person name="Mitros T."/>
            <person name="Fritz-Laylin L.K."/>
            <person name="Hellsten U."/>
            <person name="Chapman J."/>
            <person name="Simakov O."/>
            <person name="Rensing S.A."/>
            <person name="Terry A."/>
            <person name="Pangilinan J."/>
            <person name="Kapitonov V."/>
            <person name="Jurka J."/>
            <person name="Salamov A."/>
            <person name="Shapiro H."/>
            <person name="Schmutz J."/>
            <person name="Grimwood J."/>
            <person name="Lindquist E."/>
            <person name="Lucas S."/>
            <person name="Grigoriev I.V."/>
            <person name="Schmitt R."/>
            <person name="Kirk D."/>
            <person name="Rokhsar D.S."/>
        </authorList>
    </citation>
    <scope>NUCLEOTIDE SEQUENCE [LARGE SCALE GENOMIC DNA]</scope>
    <source>
        <strain evidence="3">f. Nagariensis / Eve</strain>
    </source>
</reference>
<feature type="region of interest" description="Disordered" evidence="1">
    <location>
        <begin position="358"/>
        <end position="391"/>
    </location>
</feature>
<accession>D8U7J8</accession>
<feature type="compositionally biased region" description="Pro residues" evidence="1">
    <location>
        <begin position="378"/>
        <end position="390"/>
    </location>
</feature>
<dbReference type="InParanoid" id="D8U7J8"/>
<dbReference type="OrthoDB" id="546468at2759"/>
<evidence type="ECO:0000313" key="3">
    <source>
        <dbReference type="Proteomes" id="UP000001058"/>
    </source>
</evidence>
<gene>
    <name evidence="2" type="ORF">VOLCADRAFT_95472</name>
</gene>